<dbReference type="GO" id="GO:0008832">
    <property type="term" value="F:dGTPase activity"/>
    <property type="evidence" value="ECO:0007669"/>
    <property type="project" value="TreeGrafter"/>
</dbReference>
<dbReference type="GO" id="GO:0006203">
    <property type="term" value="P:dGTP catabolic process"/>
    <property type="evidence" value="ECO:0007669"/>
    <property type="project" value="TreeGrafter"/>
</dbReference>
<evidence type="ECO:0000259" key="2">
    <source>
        <dbReference type="Pfam" id="PF19276"/>
    </source>
</evidence>
<organism evidence="3">
    <name type="scientific">Spongospora subterranea</name>
    <dbReference type="NCBI Taxonomy" id="70186"/>
    <lineage>
        <taxon>Eukaryota</taxon>
        <taxon>Sar</taxon>
        <taxon>Rhizaria</taxon>
        <taxon>Endomyxa</taxon>
        <taxon>Phytomyxea</taxon>
        <taxon>Plasmodiophorida</taxon>
        <taxon>Plasmodiophoridae</taxon>
        <taxon>Spongospora</taxon>
    </lineage>
</organism>
<dbReference type="GO" id="GO:0005634">
    <property type="term" value="C:nucleus"/>
    <property type="evidence" value="ECO:0007669"/>
    <property type="project" value="TreeGrafter"/>
</dbReference>
<dbReference type="PANTHER" id="PTHR11373:SF4">
    <property type="entry name" value="DEOXYNUCLEOSIDE TRIPHOSPHATE TRIPHOSPHOHYDROLASE SAMHD1"/>
    <property type="match status" value="1"/>
</dbReference>
<reference evidence="3" key="1">
    <citation type="submission" date="2015-04" db="EMBL/GenBank/DDBJ databases">
        <title>The genome sequence of the plant pathogenic Rhizarian Plasmodiophora brassicae reveals insights in its biotrophic life cycle and the origin of chitin synthesis.</title>
        <authorList>
            <person name="Schwelm A."/>
            <person name="Fogelqvist J."/>
            <person name="Knaust A."/>
            <person name="Julke S."/>
            <person name="Lilja T."/>
            <person name="Dhandapani V."/>
            <person name="Bonilla-Rosso G."/>
            <person name="Karlsson M."/>
            <person name="Shevchenko A."/>
            <person name="Choi S.R."/>
            <person name="Kim H.G."/>
            <person name="Park J.Y."/>
            <person name="Lim Y.P."/>
            <person name="Ludwig-Muller J."/>
            <person name="Dixelius C."/>
        </authorList>
    </citation>
    <scope>NUCLEOTIDE SEQUENCE</scope>
    <source>
        <tissue evidence="3">Potato root galls</tissue>
    </source>
</reference>
<name>A0A0H5R6I4_9EUKA</name>
<accession>A0A0H5R6I4</accession>
<feature type="domain" description="HD-associated" evidence="2">
    <location>
        <begin position="127"/>
        <end position="242"/>
    </location>
</feature>
<protein>
    <recommendedName>
        <fullName evidence="2">HD-associated domain-containing protein</fullName>
    </recommendedName>
</protein>
<dbReference type="Gene3D" id="3.30.70.2760">
    <property type="match status" value="1"/>
</dbReference>
<dbReference type="AlphaFoldDB" id="A0A0H5R6I4"/>
<dbReference type="InterPro" id="IPR050135">
    <property type="entry name" value="dGTPase-like"/>
</dbReference>
<dbReference type="InterPro" id="IPR045509">
    <property type="entry name" value="HD_assoc_2"/>
</dbReference>
<evidence type="ECO:0000313" key="3">
    <source>
        <dbReference type="EMBL" id="CRZ09377.1"/>
    </source>
</evidence>
<proteinExistence type="predicted"/>
<dbReference type="Gene3D" id="1.10.3210.10">
    <property type="entry name" value="Hypothetical protein af1432"/>
    <property type="match status" value="1"/>
</dbReference>
<evidence type="ECO:0000256" key="1">
    <source>
        <dbReference type="SAM" id="MobiDB-lite"/>
    </source>
</evidence>
<sequence>MTWDMDLYRILLTISWYARVSMHLYVPVCSSVFRKLPLQHRFFPDIPWAHEQASTMMFDNMVDENNIDISRSDINFIHELIDPKRNVATQSRKFLYDVVSNSRNSVDVDKFDYLSRDCYYLGMKSFFDSDRLIRMARVVNDEICYPAKHAFSMYQLFYTRYSLHKTVYSHKVAQAIEFMIMDALLEADPVFGISKSVSDPEAYLHMTDAVVSRIEFSTDPSLQRSRQILKDINLRKLYKVAGETVMTYADGQRLGVISEVDITSRQPANGLLVPDRIIVQKFHLDFAMKNGNPLSRVSFFNSSDPDTSFKMEKSSISSIIPDMFSECILRVYVKDATDWNMECARIALAKFGRDHGLPSPGPCHSRASTPAKQVSFARPLDKLSSTKLNFGEKRRRGLDADDFPHSDA</sequence>
<dbReference type="Pfam" id="PF19276">
    <property type="entry name" value="HD_assoc_2"/>
    <property type="match status" value="1"/>
</dbReference>
<dbReference type="SUPFAM" id="SSF109604">
    <property type="entry name" value="HD-domain/PDEase-like"/>
    <property type="match status" value="1"/>
</dbReference>
<dbReference type="PANTHER" id="PTHR11373">
    <property type="entry name" value="DEOXYNUCLEOSIDE TRIPHOSPHATE TRIPHOSPHOHYDROLASE"/>
    <property type="match status" value="1"/>
</dbReference>
<dbReference type="EMBL" id="HACM01008935">
    <property type="protein sequence ID" value="CRZ09377.1"/>
    <property type="molecule type" value="Transcribed_RNA"/>
</dbReference>
<feature type="region of interest" description="Disordered" evidence="1">
    <location>
        <begin position="359"/>
        <end position="380"/>
    </location>
</feature>